<protein>
    <submittedName>
        <fullName evidence="4">PpGpp synthetase/guanosine-3',5'-bis(Diphosphate) 3' pyrophosphohydrolase</fullName>
        <ecNumber evidence="4">2.7.6.5</ecNumber>
        <ecNumber evidence="4">3.1.7.2</ecNumber>
    </submittedName>
</protein>
<dbReference type="EC" id="3.1.7.2" evidence="4"/>
<evidence type="ECO:0000313" key="4">
    <source>
        <dbReference type="EMBL" id="ALF48041.1"/>
    </source>
</evidence>
<dbReference type="InterPro" id="IPR004095">
    <property type="entry name" value="TGS"/>
</dbReference>
<dbReference type="GO" id="GO:0015969">
    <property type="term" value="P:guanosine tetraphosphate metabolic process"/>
    <property type="evidence" value="ECO:0007669"/>
    <property type="project" value="InterPro"/>
</dbReference>
<dbReference type="Pfam" id="PF13328">
    <property type="entry name" value="HD_4"/>
    <property type="match status" value="1"/>
</dbReference>
<dbReference type="PANTHER" id="PTHR21262">
    <property type="entry name" value="GUANOSINE-3',5'-BIS DIPHOSPHATE 3'-PYROPHOSPHOHYDROLASE"/>
    <property type="match status" value="1"/>
</dbReference>
<dbReference type="Gene3D" id="3.30.460.10">
    <property type="entry name" value="Beta Polymerase, domain 2"/>
    <property type="match status" value="1"/>
</dbReference>
<dbReference type="InterPro" id="IPR045865">
    <property type="entry name" value="ACT-like_dom_sf"/>
</dbReference>
<dbReference type="Proteomes" id="UP000066049">
    <property type="component" value="Chromosome"/>
</dbReference>
<dbReference type="GO" id="GO:0008893">
    <property type="term" value="F:guanosine-3',5'-bis(diphosphate) 3'-diphosphatase activity"/>
    <property type="evidence" value="ECO:0007669"/>
    <property type="project" value="UniProtKB-EC"/>
</dbReference>
<accession>A0A0M4SV53</accession>
<feature type="domain" description="ACT" evidence="2">
    <location>
        <begin position="650"/>
        <end position="726"/>
    </location>
</feature>
<dbReference type="SUPFAM" id="SSF109604">
    <property type="entry name" value="HD-domain/PDEase-like"/>
    <property type="match status" value="1"/>
</dbReference>
<comment type="similarity">
    <text evidence="1">Belongs to the relA/spoT family.</text>
</comment>
<dbReference type="PANTHER" id="PTHR21262:SF36">
    <property type="entry name" value="BIFUNCTIONAL (P)PPGPP SYNTHASE_HYDROLASE SPOT"/>
    <property type="match status" value="1"/>
</dbReference>
<evidence type="ECO:0000259" key="3">
    <source>
        <dbReference type="PROSITE" id="PS51880"/>
    </source>
</evidence>
<dbReference type="EC" id="2.7.6.5" evidence="4"/>
<dbReference type="InterPro" id="IPR002912">
    <property type="entry name" value="ACT_dom"/>
</dbReference>
<dbReference type="SMART" id="SM00954">
    <property type="entry name" value="RelA_SpoT"/>
    <property type="match status" value="1"/>
</dbReference>
<dbReference type="InterPro" id="IPR012676">
    <property type="entry name" value="TGS-like"/>
</dbReference>
<organism evidence="4 5">
    <name type="scientific">Campylobacter concisus</name>
    <dbReference type="NCBI Taxonomy" id="199"/>
    <lineage>
        <taxon>Bacteria</taxon>
        <taxon>Pseudomonadati</taxon>
        <taxon>Campylobacterota</taxon>
        <taxon>Epsilonproteobacteria</taxon>
        <taxon>Campylobacterales</taxon>
        <taxon>Campylobacteraceae</taxon>
        <taxon>Campylobacter</taxon>
    </lineage>
</organism>
<reference evidence="5" key="1">
    <citation type="submission" date="2015-08" db="EMBL/GenBank/DDBJ databases">
        <title>Comparative genomics of the Campylobacter concisus group.</title>
        <authorList>
            <person name="Miller W.G."/>
            <person name="Yee E."/>
            <person name="Chapman M.H."/>
            <person name="Huynh S."/>
            <person name="Bono J.L."/>
            <person name="On S.L.W."/>
            <person name="St Leger J."/>
            <person name="Foster G."/>
            <person name="Parker C.T."/>
        </authorList>
    </citation>
    <scope>NUCLEOTIDE SEQUENCE [LARGE SCALE GENOMIC DNA]</scope>
    <source>
        <strain evidence="5">ATCC 33237</strain>
    </source>
</reference>
<dbReference type="Gene3D" id="1.10.3210.10">
    <property type="entry name" value="Hypothetical protein af1432"/>
    <property type="match status" value="1"/>
</dbReference>
<dbReference type="Pfam" id="PF02824">
    <property type="entry name" value="TGS"/>
    <property type="match status" value="1"/>
</dbReference>
<dbReference type="GeneID" id="28663066"/>
<comment type="function">
    <text evidence="1">In eubacteria ppGpp (guanosine 3'-diphosphate 5'-diphosphate) is a mediator of the stringent response that coordinates a variety of cellular activities in response to changes in nutritional abundance.</text>
</comment>
<keyword evidence="4" id="KW-0378">Hydrolase</keyword>
<dbReference type="SMART" id="SM00471">
    <property type="entry name" value="HDc"/>
    <property type="match status" value="1"/>
</dbReference>
<dbReference type="PROSITE" id="PS51671">
    <property type="entry name" value="ACT"/>
    <property type="match status" value="1"/>
</dbReference>
<dbReference type="NCBIfam" id="TIGR00691">
    <property type="entry name" value="spoT_relA"/>
    <property type="match status" value="1"/>
</dbReference>
<dbReference type="CDD" id="cd05399">
    <property type="entry name" value="NT_Rel-Spo_like"/>
    <property type="match status" value="1"/>
</dbReference>
<dbReference type="CDD" id="cd00077">
    <property type="entry name" value="HDc"/>
    <property type="match status" value="1"/>
</dbReference>
<dbReference type="KEGG" id="ccoc:CCON33237_1387"/>
<dbReference type="InterPro" id="IPR007685">
    <property type="entry name" value="RelA_SpoT"/>
</dbReference>
<dbReference type="EMBL" id="CP012541">
    <property type="protein sequence ID" value="ALF48041.1"/>
    <property type="molecule type" value="Genomic_DNA"/>
</dbReference>
<dbReference type="InterPro" id="IPR004811">
    <property type="entry name" value="RelA/Spo_fam"/>
</dbReference>
<name>A0A0M4SV53_9BACT</name>
<dbReference type="PATRIC" id="fig|199.248.peg.1433"/>
<dbReference type="PROSITE" id="PS51880">
    <property type="entry name" value="TGS"/>
    <property type="match status" value="1"/>
</dbReference>
<dbReference type="CDD" id="cd02116">
    <property type="entry name" value="ACT"/>
    <property type="match status" value="1"/>
</dbReference>
<dbReference type="SUPFAM" id="SSF81271">
    <property type="entry name" value="TGS-like"/>
    <property type="match status" value="1"/>
</dbReference>
<dbReference type="GO" id="GO:0042594">
    <property type="term" value="P:response to starvation"/>
    <property type="evidence" value="ECO:0007669"/>
    <property type="project" value="TreeGrafter"/>
</dbReference>
<evidence type="ECO:0000256" key="1">
    <source>
        <dbReference type="RuleBase" id="RU003847"/>
    </source>
</evidence>
<dbReference type="AlphaFoldDB" id="A0A0M4SV53"/>
<dbReference type="RefSeq" id="WP_054196982.1">
    <property type="nucleotide sequence ID" value="NZ_CABPTY010000001.1"/>
</dbReference>
<sequence>MKENSLFLEQLIEQILPCKNVSEAITLLFSLCERSDKLDKAIDSCVTSHAGQYRKSGEPYAIHPILVASIVANMGGDESMVIAALLHDVVEDTEVTLSEVQAEFGDEVAKLVEGLTKIVAIRENKLASSSSNEKLASSALTFRKMLLISIEDVRVLVVKLCDRLHNMLTLDALKVEKQKRIAEETLMVYAPIAHRLGISSIKNILEDLSFKYAMPEEYAKIDSFLNKNKQQLSLKLNAFYEKVSQILLENGFIEGTFEIQKRIKHYYSIYLKMQRKGISIEEVLDLLAIRILVQKPLDCYLALGNLHINFNPLISRFKDYIALPKQNGYQTIHTTIFDNKSIFEAQVRTYDMHKTAEYGVAAHWKYKNGEGSLLNPKLDWLNDIGMQNNEAESNVEELYEYAKDSLYIEDIAVYSPKGEVFTLPRGATALDYAYEIHTEIGLYAKEAYINRVRMPLLTELKNGDIVRIVTGEEAKFRCSWINSVRTGKARATIRTYCKQKIKDINYKIAVDILKSVFGVSKDRILDWIEHENLGKKVFRAATESDFLQEVVNMLKKYIKKERPFMISLGDKYQVKKQKFENIVIYSNHKISNVEFDYCCNPKRGDSIVGFKNGHNVTVHHKLCERAGKLMDKGNEIIFVKWTRNAPHRYKILLNLENRKGALAEFLTYLARLDVNLATISLNEANDLSGDTFEISVEIAENIDANELREKIKDRYKIIDFVSQSDPYHN</sequence>
<proteinExistence type="inferred from homology"/>
<evidence type="ECO:0000259" key="2">
    <source>
        <dbReference type="PROSITE" id="PS51671"/>
    </source>
</evidence>
<dbReference type="Pfam" id="PF04607">
    <property type="entry name" value="RelA_SpoT"/>
    <property type="match status" value="1"/>
</dbReference>
<dbReference type="InterPro" id="IPR043519">
    <property type="entry name" value="NT_sf"/>
</dbReference>
<dbReference type="FunFam" id="1.10.3210.10:FF:000001">
    <property type="entry name" value="GTP pyrophosphokinase RelA"/>
    <property type="match status" value="1"/>
</dbReference>
<dbReference type="InterPro" id="IPR003607">
    <property type="entry name" value="HD/PDEase_dom"/>
</dbReference>
<dbReference type="FunFam" id="3.10.20.30:FF:000002">
    <property type="entry name" value="GTP pyrophosphokinase (RelA/SpoT)"/>
    <property type="match status" value="1"/>
</dbReference>
<dbReference type="InterPro" id="IPR012675">
    <property type="entry name" value="Beta-grasp_dom_sf"/>
</dbReference>
<dbReference type="GO" id="GO:0008728">
    <property type="term" value="F:GTP diphosphokinase activity"/>
    <property type="evidence" value="ECO:0007669"/>
    <property type="project" value="UniProtKB-EC"/>
</dbReference>
<dbReference type="GO" id="GO:0005886">
    <property type="term" value="C:plasma membrane"/>
    <property type="evidence" value="ECO:0007669"/>
    <property type="project" value="TreeGrafter"/>
</dbReference>
<dbReference type="SUPFAM" id="SSF81301">
    <property type="entry name" value="Nucleotidyltransferase"/>
    <property type="match status" value="1"/>
</dbReference>
<evidence type="ECO:0000313" key="5">
    <source>
        <dbReference type="Proteomes" id="UP000066049"/>
    </source>
</evidence>
<gene>
    <name evidence="4" type="primary">spoT</name>
    <name evidence="4" type="ORF">CCON33237_1387</name>
</gene>
<keyword evidence="4" id="KW-0808">Transferase</keyword>
<dbReference type="SUPFAM" id="SSF55021">
    <property type="entry name" value="ACT-like"/>
    <property type="match status" value="1"/>
</dbReference>
<dbReference type="Gene3D" id="3.10.20.30">
    <property type="match status" value="1"/>
</dbReference>
<feature type="domain" description="TGS" evidence="3">
    <location>
        <begin position="409"/>
        <end position="470"/>
    </location>
</feature>